<dbReference type="Proteomes" id="UP001175228">
    <property type="component" value="Unassembled WGS sequence"/>
</dbReference>
<evidence type="ECO:0000313" key="1">
    <source>
        <dbReference type="EMBL" id="KAK0491896.1"/>
    </source>
</evidence>
<name>A0AA39PWV4_9AGAR</name>
<comment type="caution">
    <text evidence="1">The sequence shown here is derived from an EMBL/GenBank/DDBJ whole genome shotgun (WGS) entry which is preliminary data.</text>
</comment>
<organism evidence="1 2">
    <name type="scientific">Armillaria luteobubalina</name>
    <dbReference type="NCBI Taxonomy" id="153913"/>
    <lineage>
        <taxon>Eukaryota</taxon>
        <taxon>Fungi</taxon>
        <taxon>Dikarya</taxon>
        <taxon>Basidiomycota</taxon>
        <taxon>Agaricomycotina</taxon>
        <taxon>Agaricomycetes</taxon>
        <taxon>Agaricomycetidae</taxon>
        <taxon>Agaricales</taxon>
        <taxon>Marasmiineae</taxon>
        <taxon>Physalacriaceae</taxon>
        <taxon>Armillaria</taxon>
    </lineage>
</organism>
<accession>A0AA39PWV4</accession>
<evidence type="ECO:0008006" key="3">
    <source>
        <dbReference type="Google" id="ProtNLM"/>
    </source>
</evidence>
<sequence>AILYTWMEKKDLVDVLTPINGYEWPVPMPKDANLDLVHIEMLNHGAEYAWLDVLCLRQARGQREDLHVEEWKLDVPTIRQVYHESHDGVMCYLSGLGLKEEDLESDRCWFRWAWTLQEVSIDMSICGDTGDDRFISKEMQARIENQLLQLWENSDITYQGIPTFLVLSEMWKHMSTNPVDKVAGLSYLLWTAKIPPYYASQSQEEAWTALVHVMDAGVRGHMLFLYPKDGDRKKCW</sequence>
<protein>
    <recommendedName>
        <fullName evidence="3">Heterokaryon incompatibility domain-containing protein</fullName>
    </recommendedName>
</protein>
<gene>
    <name evidence="1" type="ORF">EDD18DRAFT_1080193</name>
</gene>
<dbReference type="EMBL" id="JAUEPU010000032">
    <property type="protein sequence ID" value="KAK0491896.1"/>
    <property type="molecule type" value="Genomic_DNA"/>
</dbReference>
<keyword evidence="2" id="KW-1185">Reference proteome</keyword>
<feature type="non-terminal residue" evidence="1">
    <location>
        <position position="1"/>
    </location>
</feature>
<dbReference type="AlphaFoldDB" id="A0AA39PWV4"/>
<evidence type="ECO:0000313" key="2">
    <source>
        <dbReference type="Proteomes" id="UP001175228"/>
    </source>
</evidence>
<reference evidence="1" key="1">
    <citation type="submission" date="2023-06" db="EMBL/GenBank/DDBJ databases">
        <authorList>
            <consortium name="Lawrence Berkeley National Laboratory"/>
            <person name="Ahrendt S."/>
            <person name="Sahu N."/>
            <person name="Indic B."/>
            <person name="Wong-Bajracharya J."/>
            <person name="Merenyi Z."/>
            <person name="Ke H.-M."/>
            <person name="Monk M."/>
            <person name="Kocsube S."/>
            <person name="Drula E."/>
            <person name="Lipzen A."/>
            <person name="Balint B."/>
            <person name="Henrissat B."/>
            <person name="Andreopoulos B."/>
            <person name="Martin F.M."/>
            <person name="Harder C.B."/>
            <person name="Rigling D."/>
            <person name="Ford K.L."/>
            <person name="Foster G.D."/>
            <person name="Pangilinan J."/>
            <person name="Papanicolaou A."/>
            <person name="Barry K."/>
            <person name="LaButti K."/>
            <person name="Viragh M."/>
            <person name="Koriabine M."/>
            <person name="Yan M."/>
            <person name="Riley R."/>
            <person name="Champramary S."/>
            <person name="Plett K.L."/>
            <person name="Tsai I.J."/>
            <person name="Slot J."/>
            <person name="Sipos G."/>
            <person name="Plett J."/>
            <person name="Nagy L.G."/>
            <person name="Grigoriev I.V."/>
        </authorList>
    </citation>
    <scope>NUCLEOTIDE SEQUENCE</scope>
    <source>
        <strain evidence="1">HWK02</strain>
    </source>
</reference>
<proteinExistence type="predicted"/>